<feature type="domain" description="NAD glycohydrolase translocation F5/8 type C" evidence="1">
    <location>
        <begin position="181"/>
        <end position="260"/>
    </location>
</feature>
<evidence type="ECO:0000259" key="1">
    <source>
        <dbReference type="Pfam" id="PF25302"/>
    </source>
</evidence>
<comment type="caution">
    <text evidence="2">The sequence shown here is derived from an EMBL/GenBank/DDBJ whole genome shotgun (WGS) entry which is preliminary data.</text>
</comment>
<reference evidence="2 3" key="1">
    <citation type="submission" date="2014-04" db="EMBL/GenBank/DDBJ databases">
        <title>Aquimarina sp. 22II-S11-z7 Genome Sequencing.</title>
        <authorList>
            <person name="Lai Q."/>
        </authorList>
    </citation>
    <scope>NUCLEOTIDE SEQUENCE [LARGE SCALE GENOMIC DNA]</scope>
    <source>
        <strain evidence="2 3">22II-S11-z7</strain>
    </source>
</reference>
<evidence type="ECO:0000313" key="2">
    <source>
        <dbReference type="EMBL" id="EZH73413.1"/>
    </source>
</evidence>
<evidence type="ECO:0000313" key="3">
    <source>
        <dbReference type="Proteomes" id="UP000023541"/>
    </source>
</evidence>
<dbReference type="EMBL" id="AQRA01000005">
    <property type="protein sequence ID" value="EZH73413.1"/>
    <property type="molecule type" value="Genomic_DNA"/>
</dbReference>
<protein>
    <recommendedName>
        <fullName evidence="1">NAD glycohydrolase translocation F5/8 type C domain-containing protein</fullName>
    </recommendedName>
</protein>
<proteinExistence type="predicted"/>
<name>A0A023BUC1_9FLAO</name>
<dbReference type="STRING" id="1317122.ATO12_15855"/>
<dbReference type="OrthoDB" id="9784548at2"/>
<dbReference type="AlphaFoldDB" id="A0A023BUC1"/>
<dbReference type="InterPro" id="IPR057561">
    <property type="entry name" value="NADase_transloc"/>
</dbReference>
<accession>A0A023BUC1</accession>
<keyword evidence="3" id="KW-1185">Reference proteome</keyword>
<dbReference type="Pfam" id="PF25302">
    <property type="entry name" value="NADase_transloc"/>
    <property type="match status" value="1"/>
</dbReference>
<sequence>MKIKLVILLLVCIACNSNKKKDINIPVIDAIKIDTSTTIITSKLDEKQKITIATIDSVSINEIEQFTDKELSTIYEYYQHEKIDEVAIWSEKLFGRCCTEADLDYSELLFFDITTNSMNKKYPFENLSDKTYRTTFVFEENENTAISIRLNRNNKWHKTQTNLLVDDVLKTNDTILYPFRLSIVNGYVKSDKTFKENGRVKKIKVFLNNNYQDTVQLQDTPLVQEFNLDFIYSKNDVVTLMPISYYKGTKYSDICISEIQSSLSRITHPSINRKYKVRELWEIGNKSKNSK</sequence>
<gene>
    <name evidence="2" type="ORF">ATO12_15855</name>
</gene>
<organism evidence="2 3">
    <name type="scientific">Aquimarina atlantica</name>
    <dbReference type="NCBI Taxonomy" id="1317122"/>
    <lineage>
        <taxon>Bacteria</taxon>
        <taxon>Pseudomonadati</taxon>
        <taxon>Bacteroidota</taxon>
        <taxon>Flavobacteriia</taxon>
        <taxon>Flavobacteriales</taxon>
        <taxon>Flavobacteriaceae</taxon>
        <taxon>Aquimarina</taxon>
    </lineage>
</organism>
<dbReference type="Proteomes" id="UP000023541">
    <property type="component" value="Unassembled WGS sequence"/>
</dbReference>
<dbReference type="eggNOG" id="ENOG5032ICU">
    <property type="taxonomic scope" value="Bacteria"/>
</dbReference>
<dbReference type="NCBIfam" id="NF047619">
    <property type="entry name" value="NADase_discoid"/>
    <property type="match status" value="1"/>
</dbReference>
<dbReference type="RefSeq" id="WP_034242118.1">
    <property type="nucleotide sequence ID" value="NZ_AQRA01000005.1"/>
</dbReference>